<organism evidence="2 3">
    <name type="scientific">Mycena rosella</name>
    <name type="common">Pink bonnet</name>
    <name type="synonym">Agaricus rosellus</name>
    <dbReference type="NCBI Taxonomy" id="1033263"/>
    <lineage>
        <taxon>Eukaryota</taxon>
        <taxon>Fungi</taxon>
        <taxon>Dikarya</taxon>
        <taxon>Basidiomycota</taxon>
        <taxon>Agaricomycotina</taxon>
        <taxon>Agaricomycetes</taxon>
        <taxon>Agaricomycetidae</taxon>
        <taxon>Agaricales</taxon>
        <taxon>Marasmiineae</taxon>
        <taxon>Mycenaceae</taxon>
        <taxon>Mycena</taxon>
    </lineage>
</organism>
<keyword evidence="3" id="KW-1185">Reference proteome</keyword>
<name>A0AAD7C0D7_MYCRO</name>
<feature type="region of interest" description="Disordered" evidence="1">
    <location>
        <begin position="236"/>
        <end position="258"/>
    </location>
</feature>
<dbReference type="Proteomes" id="UP001221757">
    <property type="component" value="Unassembled WGS sequence"/>
</dbReference>
<reference evidence="2" key="1">
    <citation type="submission" date="2023-03" db="EMBL/GenBank/DDBJ databases">
        <title>Massive genome expansion in bonnet fungi (Mycena s.s.) driven by repeated elements and novel gene families across ecological guilds.</title>
        <authorList>
            <consortium name="Lawrence Berkeley National Laboratory"/>
            <person name="Harder C.B."/>
            <person name="Miyauchi S."/>
            <person name="Viragh M."/>
            <person name="Kuo A."/>
            <person name="Thoen E."/>
            <person name="Andreopoulos B."/>
            <person name="Lu D."/>
            <person name="Skrede I."/>
            <person name="Drula E."/>
            <person name="Henrissat B."/>
            <person name="Morin E."/>
            <person name="Kohler A."/>
            <person name="Barry K."/>
            <person name="LaButti K."/>
            <person name="Morin E."/>
            <person name="Salamov A."/>
            <person name="Lipzen A."/>
            <person name="Mereny Z."/>
            <person name="Hegedus B."/>
            <person name="Baldrian P."/>
            <person name="Stursova M."/>
            <person name="Weitz H."/>
            <person name="Taylor A."/>
            <person name="Grigoriev I.V."/>
            <person name="Nagy L.G."/>
            <person name="Martin F."/>
            <person name="Kauserud H."/>
        </authorList>
    </citation>
    <scope>NUCLEOTIDE SEQUENCE</scope>
    <source>
        <strain evidence="2">CBHHK067</strain>
    </source>
</reference>
<dbReference type="EMBL" id="JARKIE010000462">
    <property type="protein sequence ID" value="KAJ7636169.1"/>
    <property type="molecule type" value="Genomic_DNA"/>
</dbReference>
<evidence type="ECO:0000313" key="3">
    <source>
        <dbReference type="Proteomes" id="UP001221757"/>
    </source>
</evidence>
<comment type="caution">
    <text evidence="2">The sequence shown here is derived from an EMBL/GenBank/DDBJ whole genome shotgun (WGS) entry which is preliminary data.</text>
</comment>
<sequence length="461" mass="50371">MSSRFPSQGKLHCIYPYAVPPSGSKALLKVLVNAMVTCSESYIHFQSYQAPDPTYIAYGDPDWVTMNRFQVALARANDNALLPSFKGLDWADWALPRRTNVLSIDTLLKASGYSKLPHDRMPLCPHSVNPHRSLENCCMTIHQTQHNIYGTVMCLWADKHECTFLAFPPQGWLPGSKANPRSLGLLLPLIYLLCFWLPALPLALRPNLHSGGLYALAIALGALKLHHLDFTYYMTETHPESSPGKSGKRRRRPSAAAHPVAKAVRIHDASTNAFTYGALGIALLDLNSSVRLPKKIWQAVQTAIRSCPSYGHMRTLHTHADHLGGDGHCAVAATCPSPVPSLIITGSSRGRRIGRDSDNEVIVVSDDNSDSKLDFCHLPSILCYIDANSPPLAPRRPLRIVHVVAVAPHLLSSPFVAVAVAVTLQMLSSPFFVTSPLITPHPEPLVVFGQKGQGAVLPVEL</sequence>
<accession>A0AAD7C0D7</accession>
<dbReference type="AlphaFoldDB" id="A0AAD7C0D7"/>
<evidence type="ECO:0000313" key="2">
    <source>
        <dbReference type="EMBL" id="KAJ7636169.1"/>
    </source>
</evidence>
<protein>
    <submittedName>
        <fullName evidence="2">Uncharacterized protein</fullName>
    </submittedName>
</protein>
<gene>
    <name evidence="2" type="ORF">B0H17DRAFT_1149567</name>
</gene>
<evidence type="ECO:0000256" key="1">
    <source>
        <dbReference type="SAM" id="MobiDB-lite"/>
    </source>
</evidence>
<proteinExistence type="predicted"/>